<gene>
    <name evidence="1" type="ORF">N0V93_003913</name>
</gene>
<reference evidence="1" key="1">
    <citation type="submission" date="2022-10" db="EMBL/GenBank/DDBJ databases">
        <title>Tapping the CABI collections for fungal endophytes: first genome assemblies for Collariella, Neodidymelliopsis, Ascochyta clinopodiicola, Didymella pomorum, Didymosphaeria variabile, Neocosmospora piperis and Neocucurbitaria cava.</title>
        <authorList>
            <person name="Hill R."/>
        </authorList>
    </citation>
    <scope>NUCLEOTIDE SEQUENCE</scope>
    <source>
        <strain evidence="1">IMI 355082</strain>
    </source>
</reference>
<name>A0A9W9D0J6_9PEZI</name>
<dbReference type="AlphaFoldDB" id="A0A9W9D0J6"/>
<proteinExistence type="predicted"/>
<protein>
    <submittedName>
        <fullName evidence="1">Uncharacterized protein</fullName>
    </submittedName>
</protein>
<evidence type="ECO:0000313" key="2">
    <source>
        <dbReference type="Proteomes" id="UP001140453"/>
    </source>
</evidence>
<comment type="caution">
    <text evidence="1">The sequence shown here is derived from an EMBL/GenBank/DDBJ whole genome shotgun (WGS) entry which is preliminary data.</text>
</comment>
<evidence type="ECO:0000313" key="1">
    <source>
        <dbReference type="EMBL" id="KAJ4394694.1"/>
    </source>
</evidence>
<organism evidence="1 2">
    <name type="scientific">Gnomoniopsis smithogilvyi</name>
    <dbReference type="NCBI Taxonomy" id="1191159"/>
    <lineage>
        <taxon>Eukaryota</taxon>
        <taxon>Fungi</taxon>
        <taxon>Dikarya</taxon>
        <taxon>Ascomycota</taxon>
        <taxon>Pezizomycotina</taxon>
        <taxon>Sordariomycetes</taxon>
        <taxon>Sordariomycetidae</taxon>
        <taxon>Diaporthales</taxon>
        <taxon>Gnomoniaceae</taxon>
        <taxon>Gnomoniopsis</taxon>
    </lineage>
</organism>
<keyword evidence="2" id="KW-1185">Reference proteome</keyword>
<dbReference type="Proteomes" id="UP001140453">
    <property type="component" value="Unassembled WGS sequence"/>
</dbReference>
<sequence length="62" mass="6804">MPLCVRSDFKGNKDNRQNTLFEPEHHASQATYGRPSDKTILVTGISGIVTGLNVKVALEKGY</sequence>
<accession>A0A9W9D0J6</accession>
<dbReference type="EMBL" id="JAPEVB010000002">
    <property type="protein sequence ID" value="KAJ4394694.1"/>
    <property type="molecule type" value="Genomic_DNA"/>
</dbReference>